<organism evidence="11 12">
    <name type="scientific">Clavelina lepadiformis</name>
    <name type="common">Light-bulb sea squirt</name>
    <name type="synonym">Ascidia lepadiformis</name>
    <dbReference type="NCBI Taxonomy" id="159417"/>
    <lineage>
        <taxon>Eukaryota</taxon>
        <taxon>Metazoa</taxon>
        <taxon>Chordata</taxon>
        <taxon>Tunicata</taxon>
        <taxon>Ascidiacea</taxon>
        <taxon>Aplousobranchia</taxon>
        <taxon>Clavelinidae</taxon>
        <taxon>Clavelina</taxon>
    </lineage>
</organism>
<evidence type="ECO:0000313" key="12">
    <source>
        <dbReference type="Proteomes" id="UP001642483"/>
    </source>
</evidence>
<evidence type="ECO:0000256" key="1">
    <source>
        <dbReference type="ARBA" id="ARBA00004141"/>
    </source>
</evidence>
<keyword evidence="4 8" id="KW-0297">G-protein coupled receptor</keyword>
<dbReference type="PANTHER" id="PTHR24243">
    <property type="entry name" value="G-PROTEIN COUPLED RECEPTOR"/>
    <property type="match status" value="1"/>
</dbReference>
<reference evidence="11 12" key="1">
    <citation type="submission" date="2024-02" db="EMBL/GenBank/DDBJ databases">
        <authorList>
            <person name="Daric V."/>
            <person name="Darras S."/>
        </authorList>
    </citation>
    <scope>NUCLEOTIDE SEQUENCE [LARGE SCALE GENOMIC DNA]</scope>
</reference>
<keyword evidence="6 8" id="KW-0675">Receptor</keyword>
<feature type="transmembrane region" description="Helical" evidence="9">
    <location>
        <begin position="145"/>
        <end position="166"/>
    </location>
</feature>
<dbReference type="EMBL" id="CAWYQH010000141">
    <property type="protein sequence ID" value="CAK8693922.1"/>
    <property type="molecule type" value="Genomic_DNA"/>
</dbReference>
<feature type="transmembrane region" description="Helical" evidence="9">
    <location>
        <begin position="297"/>
        <end position="317"/>
    </location>
</feature>
<comment type="similarity">
    <text evidence="8">Belongs to the G-protein coupled receptor 1 family.</text>
</comment>
<evidence type="ECO:0000256" key="4">
    <source>
        <dbReference type="ARBA" id="ARBA00023040"/>
    </source>
</evidence>
<evidence type="ECO:0000256" key="9">
    <source>
        <dbReference type="SAM" id="Phobius"/>
    </source>
</evidence>
<dbReference type="Gene3D" id="1.20.1070.10">
    <property type="entry name" value="Rhodopsin 7-helix transmembrane proteins"/>
    <property type="match status" value="1"/>
</dbReference>
<dbReference type="PROSITE" id="PS00237">
    <property type="entry name" value="G_PROTEIN_RECEP_F1_1"/>
    <property type="match status" value="1"/>
</dbReference>
<dbReference type="PRINTS" id="PR00237">
    <property type="entry name" value="GPCRRHODOPSN"/>
</dbReference>
<keyword evidence="3 9" id="KW-1133">Transmembrane helix</keyword>
<name>A0ABP0GQA5_CLALP</name>
<evidence type="ECO:0000256" key="8">
    <source>
        <dbReference type="RuleBase" id="RU000688"/>
    </source>
</evidence>
<feature type="transmembrane region" description="Helical" evidence="9">
    <location>
        <begin position="20"/>
        <end position="41"/>
    </location>
</feature>
<feature type="transmembrane region" description="Helical" evidence="9">
    <location>
        <begin position="337"/>
        <end position="357"/>
    </location>
</feature>
<evidence type="ECO:0000259" key="10">
    <source>
        <dbReference type="PROSITE" id="PS50262"/>
    </source>
</evidence>
<comment type="caution">
    <text evidence="11">The sequence shown here is derived from an EMBL/GenBank/DDBJ whole genome shotgun (WGS) entry which is preliminary data.</text>
</comment>
<feature type="domain" description="G-protein coupled receptors family 1 profile" evidence="10">
    <location>
        <begin position="33"/>
        <end position="355"/>
    </location>
</feature>
<keyword evidence="2 8" id="KW-0812">Transmembrane</keyword>
<proteinExistence type="inferred from homology"/>
<evidence type="ECO:0000256" key="5">
    <source>
        <dbReference type="ARBA" id="ARBA00023136"/>
    </source>
</evidence>
<gene>
    <name evidence="11" type="ORF">CVLEPA_LOCUS27205</name>
</gene>
<keyword evidence="12" id="KW-1185">Reference proteome</keyword>
<sequence>MSLEVEKCSHVSDDTKWIFFWFFIVVSAVGITGNMLSVLILTRKKNRILSPAYSVYIIALAIADSGMLFFTGFLRYAVVTWMYDQRYKMSLYEVYLCRLHRFLMHTFHNASVWLLLVMTFDRFLAVRFPFFYRKIKHDASVAKKVCIATFVTSLVLATPFLLVGAIDPEGKAMEVGGEFHFRPTPFANVTLQNSSMFNVNLLNFNTSEKPSSIAQAQNILQISRKTSETNANDGCSLTATFSKNTAFIINVIFHIVLAFLLPYLVLFCFNVAIFWHLNCYSGVVSLVGSRQRLNRKITVMMLAVCFVFIILWLPQVWILFQSTDAHSHSCNSNDVPVSLATLSGVANSALNFFLYCMTVNKFRKAAWNCIRPACILGPAEPDTPSSSIRLTTLSFKSRSLLSQQKLSKRSEVETRAPVALSLNSQKVTEIDTFNEESKQLCSFFKTSEKKAMTSQLR</sequence>
<keyword evidence="5 9" id="KW-0472">Membrane</keyword>
<feature type="transmembrane region" description="Helical" evidence="9">
    <location>
        <begin position="53"/>
        <end position="82"/>
    </location>
</feature>
<keyword evidence="7 8" id="KW-0807">Transducer</keyword>
<accession>A0ABP0GQA5</accession>
<feature type="transmembrane region" description="Helical" evidence="9">
    <location>
        <begin position="102"/>
        <end position="124"/>
    </location>
</feature>
<protein>
    <recommendedName>
        <fullName evidence="10">G-protein coupled receptors family 1 profile domain-containing protein</fullName>
    </recommendedName>
</protein>
<dbReference type="InterPro" id="IPR000276">
    <property type="entry name" value="GPCR_Rhodpsn"/>
</dbReference>
<dbReference type="Proteomes" id="UP001642483">
    <property type="component" value="Unassembled WGS sequence"/>
</dbReference>
<evidence type="ECO:0000313" key="11">
    <source>
        <dbReference type="EMBL" id="CAK8693922.1"/>
    </source>
</evidence>
<dbReference type="Pfam" id="PF00001">
    <property type="entry name" value="7tm_1"/>
    <property type="match status" value="2"/>
</dbReference>
<evidence type="ECO:0000256" key="6">
    <source>
        <dbReference type="ARBA" id="ARBA00023170"/>
    </source>
</evidence>
<dbReference type="CDD" id="cd14978">
    <property type="entry name" value="7tmA_FMRFamide_R-like"/>
    <property type="match status" value="1"/>
</dbReference>
<evidence type="ECO:0000256" key="7">
    <source>
        <dbReference type="ARBA" id="ARBA00023224"/>
    </source>
</evidence>
<dbReference type="PROSITE" id="PS50262">
    <property type="entry name" value="G_PROTEIN_RECEP_F1_2"/>
    <property type="match status" value="1"/>
</dbReference>
<comment type="subcellular location">
    <subcellularLocation>
        <location evidence="1">Membrane</location>
        <topology evidence="1">Multi-pass membrane protein</topology>
    </subcellularLocation>
</comment>
<dbReference type="SUPFAM" id="SSF81321">
    <property type="entry name" value="Family A G protein-coupled receptor-like"/>
    <property type="match status" value="1"/>
</dbReference>
<feature type="transmembrane region" description="Helical" evidence="9">
    <location>
        <begin position="247"/>
        <end position="277"/>
    </location>
</feature>
<evidence type="ECO:0000256" key="2">
    <source>
        <dbReference type="ARBA" id="ARBA00022692"/>
    </source>
</evidence>
<dbReference type="PANTHER" id="PTHR24243:SF230">
    <property type="entry name" value="G-PROTEIN COUPLED RECEPTORS FAMILY 1 PROFILE DOMAIN-CONTAINING PROTEIN"/>
    <property type="match status" value="1"/>
</dbReference>
<dbReference type="InterPro" id="IPR017452">
    <property type="entry name" value="GPCR_Rhodpsn_7TM"/>
</dbReference>
<evidence type="ECO:0000256" key="3">
    <source>
        <dbReference type="ARBA" id="ARBA00022989"/>
    </source>
</evidence>